<evidence type="ECO:0000256" key="4">
    <source>
        <dbReference type="ARBA" id="ARBA00012681"/>
    </source>
</evidence>
<protein>
    <recommendedName>
        <fullName evidence="4">cysteine synthase</fullName>
        <ecNumber evidence="4">2.5.1.47</ecNumber>
    </recommendedName>
</protein>
<feature type="domain" description="Tryptophan synthase beta chain-like PALP" evidence="10">
    <location>
        <begin position="14"/>
        <end position="298"/>
    </location>
</feature>
<organism evidence="11 12">
    <name type="scientific">Lentilactobacillus diolivorans DSM 14421</name>
    <dbReference type="NCBI Taxonomy" id="1423739"/>
    <lineage>
        <taxon>Bacteria</taxon>
        <taxon>Bacillati</taxon>
        <taxon>Bacillota</taxon>
        <taxon>Bacilli</taxon>
        <taxon>Lactobacillales</taxon>
        <taxon>Lactobacillaceae</taxon>
        <taxon>Lentilactobacillus</taxon>
    </lineage>
</organism>
<dbReference type="GO" id="GO:0006535">
    <property type="term" value="P:cysteine biosynthetic process from serine"/>
    <property type="evidence" value="ECO:0007669"/>
    <property type="project" value="InterPro"/>
</dbReference>
<dbReference type="CDD" id="cd01561">
    <property type="entry name" value="CBS_like"/>
    <property type="match status" value="1"/>
</dbReference>
<comment type="catalytic activity">
    <reaction evidence="9">
        <text>O-acetyl-L-serine + hydrogen sulfide = L-cysteine + acetate</text>
        <dbReference type="Rhea" id="RHEA:14829"/>
        <dbReference type="ChEBI" id="CHEBI:29919"/>
        <dbReference type="ChEBI" id="CHEBI:30089"/>
        <dbReference type="ChEBI" id="CHEBI:35235"/>
        <dbReference type="ChEBI" id="CHEBI:58340"/>
        <dbReference type="EC" id="2.5.1.47"/>
    </reaction>
</comment>
<evidence type="ECO:0000256" key="7">
    <source>
        <dbReference type="ARBA" id="ARBA00022898"/>
    </source>
</evidence>
<dbReference type="EMBL" id="AZEY01000079">
    <property type="protein sequence ID" value="KRL64934.1"/>
    <property type="molecule type" value="Genomic_DNA"/>
</dbReference>
<evidence type="ECO:0000313" key="11">
    <source>
        <dbReference type="EMBL" id="KRL64934.1"/>
    </source>
</evidence>
<dbReference type="InterPro" id="IPR036052">
    <property type="entry name" value="TrpB-like_PALP_sf"/>
</dbReference>
<keyword evidence="5" id="KW-0028">Amino-acid biosynthesis</keyword>
<dbReference type="Pfam" id="PF00291">
    <property type="entry name" value="PALP"/>
    <property type="match status" value="1"/>
</dbReference>
<dbReference type="SUPFAM" id="SSF53686">
    <property type="entry name" value="Tryptophan synthase beta subunit-like PLP-dependent enzymes"/>
    <property type="match status" value="1"/>
</dbReference>
<accession>A0A0R1S6Q0</accession>
<evidence type="ECO:0000259" key="10">
    <source>
        <dbReference type="Pfam" id="PF00291"/>
    </source>
</evidence>
<evidence type="ECO:0000256" key="3">
    <source>
        <dbReference type="ARBA" id="ARBA00007103"/>
    </source>
</evidence>
<reference evidence="11 12" key="1">
    <citation type="journal article" date="2015" name="Genome Announc.">
        <title>Expanding the biotechnology potential of lactobacilli through comparative genomics of 213 strains and associated genera.</title>
        <authorList>
            <person name="Sun Z."/>
            <person name="Harris H.M."/>
            <person name="McCann A."/>
            <person name="Guo C."/>
            <person name="Argimon S."/>
            <person name="Zhang W."/>
            <person name="Yang X."/>
            <person name="Jeffery I.B."/>
            <person name="Cooney J.C."/>
            <person name="Kagawa T.F."/>
            <person name="Liu W."/>
            <person name="Song Y."/>
            <person name="Salvetti E."/>
            <person name="Wrobel A."/>
            <person name="Rasinkangas P."/>
            <person name="Parkhill J."/>
            <person name="Rea M.C."/>
            <person name="O'Sullivan O."/>
            <person name="Ritari J."/>
            <person name="Douillard F.P."/>
            <person name="Paul Ross R."/>
            <person name="Yang R."/>
            <person name="Briner A.E."/>
            <person name="Felis G.E."/>
            <person name="de Vos W.M."/>
            <person name="Barrangou R."/>
            <person name="Klaenhammer T.R."/>
            <person name="Caufield P.W."/>
            <person name="Cui Y."/>
            <person name="Zhang H."/>
            <person name="O'Toole P.W."/>
        </authorList>
    </citation>
    <scope>NUCLEOTIDE SEQUENCE [LARGE SCALE GENOMIC DNA]</scope>
    <source>
        <strain evidence="11 12">DSM 14421</strain>
    </source>
</reference>
<comment type="pathway">
    <text evidence="2">Amino-acid biosynthesis; L-cysteine biosynthesis; L-cysteine from L-serine: step 2/2.</text>
</comment>
<dbReference type="AlphaFoldDB" id="A0A0R1S6Q0"/>
<sequence>MTKERKKIMIIKSVSQLIGDTPLIDLQINVPNHSHIYAKLEMFNPGGSIKDRLGQYLIQDGFNRGKINDQTTIIEPTAGNTGIGVALAAQQYHLKTILVVPEKFSYEKQTLMKALGAQLINTPSAEGIKGAIKKAREVEANTPNSFVPMQFENPANPATYYHTLAPELLADLDRPIDAFVAGAGSGGTFAGIAKYLKEHHSQTQTIVVEPEGSILNGGPAHSHRTEGIGVEFVPPFFKNVEIDQTLTISDDDAFKQVRQMAENQGLFIGSSSGAALAASLKIAKELPENSTIVTVFPDSSERYMSEHIYSPNEQSTEMVSR</sequence>
<dbReference type="PATRIC" id="fig|1423739.3.peg.756"/>
<evidence type="ECO:0000313" key="12">
    <source>
        <dbReference type="Proteomes" id="UP000052013"/>
    </source>
</evidence>
<dbReference type="PROSITE" id="PS00901">
    <property type="entry name" value="CYS_SYNTHASE"/>
    <property type="match status" value="1"/>
</dbReference>
<evidence type="ECO:0000256" key="2">
    <source>
        <dbReference type="ARBA" id="ARBA00004962"/>
    </source>
</evidence>
<comment type="caution">
    <text evidence="11">The sequence shown here is derived from an EMBL/GenBank/DDBJ whole genome shotgun (WGS) entry which is preliminary data.</text>
</comment>
<dbReference type="GO" id="GO:0004124">
    <property type="term" value="F:cysteine synthase activity"/>
    <property type="evidence" value="ECO:0007669"/>
    <property type="project" value="UniProtKB-EC"/>
</dbReference>
<comment type="similarity">
    <text evidence="3">Belongs to the cysteine synthase/cystathionine beta-synthase family.</text>
</comment>
<keyword evidence="6" id="KW-0808">Transferase</keyword>
<evidence type="ECO:0000256" key="5">
    <source>
        <dbReference type="ARBA" id="ARBA00022605"/>
    </source>
</evidence>
<dbReference type="FunFam" id="3.40.50.1100:FF:000006">
    <property type="entry name" value="Cysteine synthase"/>
    <property type="match status" value="1"/>
</dbReference>
<dbReference type="InterPro" id="IPR001216">
    <property type="entry name" value="P-phosphate_BS"/>
</dbReference>
<comment type="cofactor">
    <cofactor evidence="1">
        <name>pyridoxal 5'-phosphate</name>
        <dbReference type="ChEBI" id="CHEBI:597326"/>
    </cofactor>
</comment>
<evidence type="ECO:0000256" key="9">
    <source>
        <dbReference type="ARBA" id="ARBA00047931"/>
    </source>
</evidence>
<name>A0A0R1S6Q0_9LACO</name>
<keyword evidence="8" id="KW-0198">Cysteine biosynthesis</keyword>
<dbReference type="PANTHER" id="PTHR10314">
    <property type="entry name" value="CYSTATHIONINE BETA-SYNTHASE"/>
    <property type="match status" value="1"/>
</dbReference>
<proteinExistence type="inferred from homology"/>
<dbReference type="Gene3D" id="3.40.50.1100">
    <property type="match status" value="2"/>
</dbReference>
<dbReference type="STRING" id="1423739.FC85_GL000724"/>
<dbReference type="InterPro" id="IPR050214">
    <property type="entry name" value="Cys_Synth/Cystath_Beta-Synth"/>
</dbReference>
<evidence type="ECO:0000256" key="1">
    <source>
        <dbReference type="ARBA" id="ARBA00001933"/>
    </source>
</evidence>
<gene>
    <name evidence="11" type="ORF">FC85_GL000724</name>
</gene>
<evidence type="ECO:0000256" key="6">
    <source>
        <dbReference type="ARBA" id="ARBA00022679"/>
    </source>
</evidence>
<dbReference type="InterPro" id="IPR001926">
    <property type="entry name" value="TrpB-like_PALP"/>
</dbReference>
<dbReference type="EC" id="2.5.1.47" evidence="4"/>
<evidence type="ECO:0000256" key="8">
    <source>
        <dbReference type="ARBA" id="ARBA00023192"/>
    </source>
</evidence>
<dbReference type="Proteomes" id="UP000052013">
    <property type="component" value="Unassembled WGS sequence"/>
</dbReference>
<keyword evidence="7" id="KW-0663">Pyridoxal phosphate</keyword>